<dbReference type="Proteomes" id="UP001162131">
    <property type="component" value="Unassembled WGS sequence"/>
</dbReference>
<evidence type="ECO:0000313" key="9">
    <source>
        <dbReference type="Proteomes" id="UP001162131"/>
    </source>
</evidence>
<evidence type="ECO:0000256" key="6">
    <source>
        <dbReference type="ARBA" id="ARBA00023180"/>
    </source>
</evidence>
<keyword evidence="9" id="KW-1185">Reference proteome</keyword>
<keyword evidence="6" id="KW-0325">Glycoprotein</keyword>
<evidence type="ECO:0000256" key="1">
    <source>
        <dbReference type="ARBA" id="ARBA00004370"/>
    </source>
</evidence>
<evidence type="ECO:0000256" key="5">
    <source>
        <dbReference type="ARBA" id="ARBA00023136"/>
    </source>
</evidence>
<dbReference type="GO" id="GO:0016020">
    <property type="term" value="C:membrane"/>
    <property type="evidence" value="ECO:0007669"/>
    <property type="project" value="UniProtKB-SubCell"/>
</dbReference>
<dbReference type="AlphaFoldDB" id="A0AAU9KC08"/>
<comment type="similarity">
    <text evidence="2">Belongs to the CD36 family.</text>
</comment>
<reference evidence="8" key="1">
    <citation type="submission" date="2021-09" db="EMBL/GenBank/DDBJ databases">
        <authorList>
            <consortium name="AG Swart"/>
            <person name="Singh M."/>
            <person name="Singh A."/>
            <person name="Seah K."/>
            <person name="Emmerich C."/>
        </authorList>
    </citation>
    <scope>NUCLEOTIDE SEQUENCE</scope>
    <source>
        <strain evidence="8">ATCC30299</strain>
    </source>
</reference>
<sequence>MAKKQRIIASLLLCLGIFFILCGAILPIILYSLIEDQVNEGVKLTDRSKWKLWGELPGTLDVIMLHEYHFFNVENPDEVLYSGAVPIITEKNGYIYQELDTWLDIEYSDNDGTDKSWVHFFNYCRLDLTDHCVWRNNTHPSDKIMQISAGSFGAWDTMKHSSAQVLVLPVLYNVILGFNGALALAAYSQGVATFIPNYNLAKILIYDEAKIDEELGQSLFNDARFGMGKWQTLQVWVSALQENTENGEFVKPIPLAGSLYVLQQYFGLTDEQINSIFNGNFKIIYDTNLLILLNSYGCEGNSECDPAYLGALQWSQSLVTNEPPAGKPSQGLSIVSSNSSLYGYPEINYFISATSIGSKYPNVSFTVEDYFSLFYYDRVTGWPKWSNYTLLDVGHMNHFWELGQAGNFNQIAHDFNLASADHARVLWDYINALFSYTGLQGCIDQNIYNKDNRGIASEISLGNIGSQGIYQIWMSLADALPITISSIYNYLRLEFQLNQTCEGIVEESLPNSGYICNIPDLKWGNDTETMIPWILTYWNGIYSDYGLEFQNLTRLSDEDMETLFVNSPLTNYFSLFDNELKAHYGCMNAGQRCFDWDLAAKQWGRAYVTENLPEIFKIFGIENTTSIYYLSKKFQTLMPAPPEYYAYLKNFNISQEGLTDEQINNALTFDRLLGSSPLQNFFILDFQGNYSQMSEDYMMENPLDLINYVRFAIDKFVFGGMFREKTVEQLLWTDYDPFLAKIQQTNPLLGGMPAINPTQIQLGQNQTREMYEYIPKQFRHALNTGAKDLDEVRFYRLYNGVNYISLLQPYYFGESPWGSVIDWANINPWAELVPISGSDSWNFQPWLTEDSEIKFYLYQASLVLEGEYVGKSDYRGFDCLKYRISPNNLKNATQMPSQARFYQFGPEGLFNISSVMGGPIFGSKPYFLGADPVLNNLVQYTRPELNYPKEYESYLNLEPYTGSVFYVTEQLMFSSELKPDALYPNLGKMSMDNTGYRTYLPLFFLVRTEEFDQSTVDKQFGALKTGFLVMKIIQILGYSLGSIFIVAFGLYLLRLRITAKRAAKGLLTENSEDSGNSLYRGLN</sequence>
<evidence type="ECO:0000256" key="4">
    <source>
        <dbReference type="ARBA" id="ARBA00022989"/>
    </source>
</evidence>
<dbReference type="PANTHER" id="PTHR11923:SF51">
    <property type="entry name" value="LYSOSOME MEMBRANE PROTEIN 2"/>
    <property type="match status" value="1"/>
</dbReference>
<evidence type="ECO:0000256" key="3">
    <source>
        <dbReference type="ARBA" id="ARBA00022692"/>
    </source>
</evidence>
<dbReference type="PANTHER" id="PTHR11923">
    <property type="entry name" value="SCAVENGER RECEPTOR CLASS B TYPE-1 SR-B1"/>
    <property type="match status" value="1"/>
</dbReference>
<evidence type="ECO:0000256" key="7">
    <source>
        <dbReference type="SAM" id="Phobius"/>
    </source>
</evidence>
<feature type="transmembrane region" description="Helical" evidence="7">
    <location>
        <begin position="7"/>
        <end position="34"/>
    </location>
</feature>
<gene>
    <name evidence="8" type="ORF">BSTOLATCC_MIC65345</name>
</gene>
<protein>
    <recommendedName>
        <fullName evidence="10">CD36 family protein</fullName>
    </recommendedName>
</protein>
<dbReference type="GO" id="GO:0005044">
    <property type="term" value="F:scavenger receptor activity"/>
    <property type="evidence" value="ECO:0007669"/>
    <property type="project" value="TreeGrafter"/>
</dbReference>
<comment type="subcellular location">
    <subcellularLocation>
        <location evidence="1">Membrane</location>
    </subcellularLocation>
</comment>
<accession>A0AAU9KC08</accession>
<dbReference type="EMBL" id="CAJZBQ010000063">
    <property type="protein sequence ID" value="CAG9336038.1"/>
    <property type="molecule type" value="Genomic_DNA"/>
</dbReference>
<evidence type="ECO:0008006" key="10">
    <source>
        <dbReference type="Google" id="ProtNLM"/>
    </source>
</evidence>
<organism evidence="8 9">
    <name type="scientific">Blepharisma stoltei</name>
    <dbReference type="NCBI Taxonomy" id="1481888"/>
    <lineage>
        <taxon>Eukaryota</taxon>
        <taxon>Sar</taxon>
        <taxon>Alveolata</taxon>
        <taxon>Ciliophora</taxon>
        <taxon>Postciliodesmatophora</taxon>
        <taxon>Heterotrichea</taxon>
        <taxon>Heterotrichida</taxon>
        <taxon>Blepharismidae</taxon>
        <taxon>Blepharisma</taxon>
    </lineage>
</organism>
<dbReference type="InterPro" id="IPR002159">
    <property type="entry name" value="CD36_fam"/>
</dbReference>
<dbReference type="Pfam" id="PF01130">
    <property type="entry name" value="CD36"/>
    <property type="match status" value="2"/>
</dbReference>
<feature type="transmembrane region" description="Helical" evidence="7">
    <location>
        <begin position="1035"/>
        <end position="1053"/>
    </location>
</feature>
<keyword evidence="4 7" id="KW-1133">Transmembrane helix</keyword>
<keyword evidence="3 7" id="KW-0812">Transmembrane</keyword>
<evidence type="ECO:0000313" key="8">
    <source>
        <dbReference type="EMBL" id="CAG9336038.1"/>
    </source>
</evidence>
<comment type="caution">
    <text evidence="8">The sequence shown here is derived from an EMBL/GenBank/DDBJ whole genome shotgun (WGS) entry which is preliminary data.</text>
</comment>
<evidence type="ECO:0000256" key="2">
    <source>
        <dbReference type="ARBA" id="ARBA00010532"/>
    </source>
</evidence>
<name>A0AAU9KC08_9CILI</name>
<dbReference type="GO" id="GO:0005737">
    <property type="term" value="C:cytoplasm"/>
    <property type="evidence" value="ECO:0007669"/>
    <property type="project" value="TreeGrafter"/>
</dbReference>
<proteinExistence type="inferred from homology"/>
<keyword evidence="5 7" id="KW-0472">Membrane</keyword>